<accession>A0A6N1VNU3</accession>
<feature type="signal peptide" evidence="1">
    <location>
        <begin position="1"/>
        <end position="22"/>
    </location>
</feature>
<evidence type="ECO:0000313" key="2">
    <source>
        <dbReference type="EMBL" id="QKV20607.1"/>
    </source>
</evidence>
<dbReference type="PIRSF" id="PIRSF002721">
    <property type="entry name" value="Surface_antigen_Rickettsia"/>
    <property type="match status" value="1"/>
</dbReference>
<dbReference type="InterPro" id="IPR016364">
    <property type="entry name" value="Surface_antigen_Rickettsia"/>
</dbReference>
<evidence type="ECO:0000256" key="1">
    <source>
        <dbReference type="SAM" id="SignalP"/>
    </source>
</evidence>
<sequence>MRTGKLALAAILAFAVAGCSTGAGTNVPDLAFSAFPRIGESSEKLESTTLVSALNGGIIDRGIHDRMDPATRNKALQAEYQALEYTPAGEAVAWGNPGGRFSGQVVASQPYRVGSQDCRQYSHTVVAGGTPVTNRGTACRNPDGSWTPLT</sequence>
<dbReference type="RefSeq" id="WP_175278497.1">
    <property type="nucleotide sequence ID" value="NZ_CP054836.1"/>
</dbReference>
<protein>
    <recommendedName>
        <fullName evidence="4">Surface antigen domain-containing protein</fullName>
    </recommendedName>
</protein>
<dbReference type="PROSITE" id="PS51257">
    <property type="entry name" value="PROKAR_LIPOPROTEIN"/>
    <property type="match status" value="1"/>
</dbReference>
<reference evidence="2 3" key="1">
    <citation type="submission" date="2020-06" db="EMBL/GenBank/DDBJ databases">
        <title>Oricola thermophila sp. nov. isolated from a tidal sediments.</title>
        <authorList>
            <person name="Kwon K.K."/>
            <person name="Yang S.-H."/>
            <person name="Park M.-J."/>
        </authorList>
    </citation>
    <scope>NUCLEOTIDE SEQUENCE [LARGE SCALE GENOMIC DNA]</scope>
    <source>
        <strain evidence="2 3">MEBiC13590</strain>
    </source>
</reference>
<keyword evidence="3" id="KW-1185">Reference proteome</keyword>
<feature type="chain" id="PRO_5027079238" description="Surface antigen domain-containing protein" evidence="1">
    <location>
        <begin position="23"/>
        <end position="150"/>
    </location>
</feature>
<keyword evidence="1" id="KW-0732">Signal</keyword>
<dbReference type="AlphaFoldDB" id="A0A6N1VNU3"/>
<name>A0A6N1VNU3_9HYPH</name>
<organism evidence="2 3">
    <name type="scientific">Oricola thermophila</name>
    <dbReference type="NCBI Taxonomy" id="2742145"/>
    <lineage>
        <taxon>Bacteria</taxon>
        <taxon>Pseudomonadati</taxon>
        <taxon>Pseudomonadota</taxon>
        <taxon>Alphaproteobacteria</taxon>
        <taxon>Hyphomicrobiales</taxon>
        <taxon>Ahrensiaceae</taxon>
        <taxon>Oricola</taxon>
    </lineage>
</organism>
<dbReference type="Proteomes" id="UP000509367">
    <property type="component" value="Chromosome"/>
</dbReference>
<dbReference type="KEGG" id="orm:HTY61_09245"/>
<dbReference type="EMBL" id="CP054836">
    <property type="protein sequence ID" value="QKV20607.1"/>
    <property type="molecule type" value="Genomic_DNA"/>
</dbReference>
<evidence type="ECO:0000313" key="3">
    <source>
        <dbReference type="Proteomes" id="UP000509367"/>
    </source>
</evidence>
<proteinExistence type="predicted"/>
<gene>
    <name evidence="2" type="ORF">HTY61_09245</name>
</gene>
<evidence type="ECO:0008006" key="4">
    <source>
        <dbReference type="Google" id="ProtNLM"/>
    </source>
</evidence>